<evidence type="ECO:0000256" key="5">
    <source>
        <dbReference type="ARBA" id="ARBA00022741"/>
    </source>
</evidence>
<dbReference type="Pfam" id="PF00005">
    <property type="entry name" value="ABC_tran"/>
    <property type="match status" value="1"/>
</dbReference>
<dbReference type="Pfam" id="PF08352">
    <property type="entry name" value="oligo_HPY"/>
    <property type="match status" value="1"/>
</dbReference>
<comment type="subcellular location">
    <subcellularLocation>
        <location evidence="1">Cell membrane</location>
        <topology evidence="1">Peripheral membrane protein</topology>
    </subcellularLocation>
</comment>
<dbReference type="InterPro" id="IPR003439">
    <property type="entry name" value="ABC_transporter-like_ATP-bd"/>
</dbReference>
<feature type="domain" description="ABC transporter" evidence="8">
    <location>
        <begin position="5"/>
        <end position="256"/>
    </location>
</feature>
<dbReference type="Proteomes" id="UP000199220">
    <property type="component" value="Unassembled WGS sequence"/>
</dbReference>
<reference evidence="10" key="1">
    <citation type="submission" date="2016-10" db="EMBL/GenBank/DDBJ databases">
        <authorList>
            <person name="Varghese N."/>
            <person name="Submissions S."/>
        </authorList>
    </citation>
    <scope>NUCLEOTIDE SEQUENCE [LARGE SCALE GENOMIC DNA]</scope>
    <source>
        <strain evidence="10">DSM 21368</strain>
    </source>
</reference>
<dbReference type="OrthoDB" id="8481147at2"/>
<organism evidence="9 10">
    <name type="scientific">Ruania alba</name>
    <dbReference type="NCBI Taxonomy" id="648782"/>
    <lineage>
        <taxon>Bacteria</taxon>
        <taxon>Bacillati</taxon>
        <taxon>Actinomycetota</taxon>
        <taxon>Actinomycetes</taxon>
        <taxon>Micrococcales</taxon>
        <taxon>Ruaniaceae</taxon>
        <taxon>Ruania</taxon>
    </lineage>
</organism>
<evidence type="ECO:0000256" key="4">
    <source>
        <dbReference type="ARBA" id="ARBA00022475"/>
    </source>
</evidence>
<dbReference type="GO" id="GO:0005886">
    <property type="term" value="C:plasma membrane"/>
    <property type="evidence" value="ECO:0007669"/>
    <property type="project" value="UniProtKB-SubCell"/>
</dbReference>
<accession>A0A1H5HJ98</accession>
<dbReference type="PANTHER" id="PTHR43297">
    <property type="entry name" value="OLIGOPEPTIDE TRANSPORT ATP-BINDING PROTEIN APPD"/>
    <property type="match status" value="1"/>
</dbReference>
<dbReference type="GO" id="GO:0016887">
    <property type="term" value="F:ATP hydrolysis activity"/>
    <property type="evidence" value="ECO:0007669"/>
    <property type="project" value="InterPro"/>
</dbReference>
<dbReference type="InterPro" id="IPR027417">
    <property type="entry name" value="P-loop_NTPase"/>
</dbReference>
<dbReference type="SUPFAM" id="SSF52540">
    <property type="entry name" value="P-loop containing nucleoside triphosphate hydrolases"/>
    <property type="match status" value="1"/>
</dbReference>
<evidence type="ECO:0000256" key="1">
    <source>
        <dbReference type="ARBA" id="ARBA00004202"/>
    </source>
</evidence>
<dbReference type="PANTHER" id="PTHR43297:SF2">
    <property type="entry name" value="DIPEPTIDE TRANSPORT ATP-BINDING PROTEIN DPPD"/>
    <property type="match status" value="1"/>
</dbReference>
<dbReference type="PROSITE" id="PS00211">
    <property type="entry name" value="ABC_TRANSPORTER_1"/>
    <property type="match status" value="1"/>
</dbReference>
<dbReference type="InterPro" id="IPR017871">
    <property type="entry name" value="ABC_transporter-like_CS"/>
</dbReference>
<keyword evidence="7" id="KW-0472">Membrane</keyword>
<keyword evidence="10" id="KW-1185">Reference proteome</keyword>
<evidence type="ECO:0000256" key="3">
    <source>
        <dbReference type="ARBA" id="ARBA00022448"/>
    </source>
</evidence>
<dbReference type="PROSITE" id="PS50893">
    <property type="entry name" value="ABC_TRANSPORTER_2"/>
    <property type="match status" value="1"/>
</dbReference>
<dbReference type="NCBIfam" id="TIGR01727">
    <property type="entry name" value="oligo_HPY"/>
    <property type="match status" value="1"/>
</dbReference>
<keyword evidence="3" id="KW-0813">Transport</keyword>
<evidence type="ECO:0000256" key="2">
    <source>
        <dbReference type="ARBA" id="ARBA00005417"/>
    </source>
</evidence>
<gene>
    <name evidence="9" type="ORF">SAMN04488554_1974</name>
</gene>
<dbReference type="AlphaFoldDB" id="A0A1H5HJ98"/>
<proteinExistence type="inferred from homology"/>
<evidence type="ECO:0000256" key="7">
    <source>
        <dbReference type="ARBA" id="ARBA00023136"/>
    </source>
</evidence>
<dbReference type="FunFam" id="3.40.50.300:FF:000016">
    <property type="entry name" value="Oligopeptide ABC transporter ATP-binding component"/>
    <property type="match status" value="1"/>
</dbReference>
<keyword evidence="5" id="KW-0547">Nucleotide-binding</keyword>
<name>A0A1H5HJ98_9MICO</name>
<protein>
    <submittedName>
        <fullName evidence="9">Peptide/nickel transport system ATP-binding protein</fullName>
    </submittedName>
</protein>
<comment type="similarity">
    <text evidence="2">Belongs to the ABC transporter superfamily.</text>
</comment>
<dbReference type="InterPro" id="IPR013563">
    <property type="entry name" value="Oligopep_ABC_C"/>
</dbReference>
<sequence length="353" mass="38289">MDAVLSIRNLVTEFRTPDGMLRAVDGIDLELRPGETLGLVGESGSGKSVTMMSALGLLPARNTVVSGEVLLDGRDLLRLPKRQLQRVRGRDVGVVFQDPMTSLNPVRTIGWQIGEAIWTHDPKVSRRAARGRVVDLLRLVGVPSPQTRVDQYPHEFSGGMRQRVMIAIAIANQPKVLIADEPTTALDVTIQAQVLDVLEAAKQETGAATILITHDLGIVAQYVDRAAVMYSGRIVEQAPLERLFREPHHPYTVGLLASVPRVEARAEHLVPIPGQPPTLSARPPGCAFHPRCPLASSRERCRIEAPDLLEIDDGHLARCHFSAEVAGYVHTIEGELGISLAGEPTAGTRGEMA</sequence>
<dbReference type="SMART" id="SM00382">
    <property type="entry name" value="AAA"/>
    <property type="match status" value="1"/>
</dbReference>
<dbReference type="CDD" id="cd03257">
    <property type="entry name" value="ABC_NikE_OppD_transporters"/>
    <property type="match status" value="1"/>
</dbReference>
<evidence type="ECO:0000259" key="8">
    <source>
        <dbReference type="PROSITE" id="PS50893"/>
    </source>
</evidence>
<dbReference type="STRING" id="648782.SAMN04488554_1974"/>
<evidence type="ECO:0000313" key="9">
    <source>
        <dbReference type="EMBL" id="SEE27940.1"/>
    </source>
</evidence>
<dbReference type="RefSeq" id="WP_089772749.1">
    <property type="nucleotide sequence ID" value="NZ_FNTX01000001.1"/>
</dbReference>
<evidence type="ECO:0000313" key="10">
    <source>
        <dbReference type="Proteomes" id="UP000199220"/>
    </source>
</evidence>
<dbReference type="InterPro" id="IPR050388">
    <property type="entry name" value="ABC_Ni/Peptide_Import"/>
</dbReference>
<dbReference type="GO" id="GO:0015833">
    <property type="term" value="P:peptide transport"/>
    <property type="evidence" value="ECO:0007669"/>
    <property type="project" value="InterPro"/>
</dbReference>
<evidence type="ECO:0000256" key="6">
    <source>
        <dbReference type="ARBA" id="ARBA00022840"/>
    </source>
</evidence>
<dbReference type="GO" id="GO:0005524">
    <property type="term" value="F:ATP binding"/>
    <property type="evidence" value="ECO:0007669"/>
    <property type="project" value="UniProtKB-KW"/>
</dbReference>
<dbReference type="InterPro" id="IPR003593">
    <property type="entry name" value="AAA+_ATPase"/>
</dbReference>
<dbReference type="EMBL" id="FNTX01000001">
    <property type="protein sequence ID" value="SEE27940.1"/>
    <property type="molecule type" value="Genomic_DNA"/>
</dbReference>
<keyword evidence="4" id="KW-1003">Cell membrane</keyword>
<keyword evidence="6 9" id="KW-0067">ATP-binding</keyword>
<dbReference type="Gene3D" id="3.40.50.300">
    <property type="entry name" value="P-loop containing nucleotide triphosphate hydrolases"/>
    <property type="match status" value="1"/>
</dbReference>